<proteinExistence type="predicted"/>
<dbReference type="RefSeq" id="WP_170864790.1">
    <property type="nucleotide sequence ID" value="NZ_FODV01000005.1"/>
</dbReference>
<evidence type="ECO:0000313" key="2">
    <source>
        <dbReference type="EMBL" id="SEO80367.1"/>
    </source>
</evidence>
<sequence>MVATTELDRMTWYRCEKCGLLVDSEMDAEQHEECCDGDSGSPSYWW</sequence>
<dbReference type="InterPro" id="IPR055552">
    <property type="entry name" value="DUF7128"/>
</dbReference>
<reference evidence="3" key="1">
    <citation type="submission" date="2016-10" db="EMBL/GenBank/DDBJ databases">
        <authorList>
            <person name="Varghese N."/>
            <person name="Submissions S."/>
        </authorList>
    </citation>
    <scope>NUCLEOTIDE SEQUENCE [LARGE SCALE GENOMIC DNA]</scope>
    <source>
        <strain evidence="3">CGMCC 1.10121</strain>
    </source>
</reference>
<dbReference type="Pfam" id="PF23447">
    <property type="entry name" value="DUF7128"/>
    <property type="match status" value="1"/>
</dbReference>
<dbReference type="AlphaFoldDB" id="A0A1H8SP72"/>
<organism evidence="2 3">
    <name type="scientific">Halogranum amylolyticum</name>
    <dbReference type="NCBI Taxonomy" id="660520"/>
    <lineage>
        <taxon>Archaea</taxon>
        <taxon>Methanobacteriati</taxon>
        <taxon>Methanobacteriota</taxon>
        <taxon>Stenosarchaea group</taxon>
        <taxon>Halobacteria</taxon>
        <taxon>Halobacteriales</taxon>
        <taxon>Haloferacaceae</taxon>
    </lineage>
</organism>
<evidence type="ECO:0000313" key="3">
    <source>
        <dbReference type="Proteomes" id="UP000199126"/>
    </source>
</evidence>
<name>A0A1H8SP72_9EURY</name>
<dbReference type="OrthoDB" id="295047at2157"/>
<feature type="domain" description="DUF7128" evidence="1">
    <location>
        <begin position="1"/>
        <end position="45"/>
    </location>
</feature>
<keyword evidence="3" id="KW-1185">Reference proteome</keyword>
<gene>
    <name evidence="2" type="ORF">SAMN04487948_105233</name>
</gene>
<evidence type="ECO:0000259" key="1">
    <source>
        <dbReference type="Pfam" id="PF23447"/>
    </source>
</evidence>
<protein>
    <recommendedName>
        <fullName evidence="1">DUF7128 domain-containing protein</fullName>
    </recommendedName>
</protein>
<dbReference type="EMBL" id="FODV01000005">
    <property type="protein sequence ID" value="SEO80367.1"/>
    <property type="molecule type" value="Genomic_DNA"/>
</dbReference>
<dbReference type="Proteomes" id="UP000199126">
    <property type="component" value="Unassembled WGS sequence"/>
</dbReference>
<accession>A0A1H8SP72</accession>